<dbReference type="Proteomes" id="UP000310158">
    <property type="component" value="Unassembled WGS sequence"/>
</dbReference>
<evidence type="ECO:0000313" key="1">
    <source>
        <dbReference type="EMBL" id="THH16780.1"/>
    </source>
</evidence>
<keyword evidence="2" id="KW-1185">Reference proteome</keyword>
<gene>
    <name evidence="1" type="ORF">EW146_g3906</name>
</gene>
<dbReference type="OrthoDB" id="3261493at2759"/>
<comment type="caution">
    <text evidence="1">The sequence shown here is derived from an EMBL/GenBank/DDBJ whole genome shotgun (WGS) entry which is preliminary data.</text>
</comment>
<organism evidence="1 2">
    <name type="scientific">Bondarzewia mesenterica</name>
    <dbReference type="NCBI Taxonomy" id="1095465"/>
    <lineage>
        <taxon>Eukaryota</taxon>
        <taxon>Fungi</taxon>
        <taxon>Dikarya</taxon>
        <taxon>Basidiomycota</taxon>
        <taxon>Agaricomycotina</taxon>
        <taxon>Agaricomycetes</taxon>
        <taxon>Russulales</taxon>
        <taxon>Bondarzewiaceae</taxon>
        <taxon>Bondarzewia</taxon>
    </lineage>
</organism>
<dbReference type="AlphaFoldDB" id="A0A4S4M1Y5"/>
<accession>A0A4S4M1Y5</accession>
<name>A0A4S4M1Y5_9AGAM</name>
<dbReference type="EMBL" id="SGPL01000142">
    <property type="protein sequence ID" value="THH16780.1"/>
    <property type="molecule type" value="Genomic_DNA"/>
</dbReference>
<protein>
    <submittedName>
        <fullName evidence="1">Uncharacterized protein</fullName>
    </submittedName>
</protein>
<reference evidence="1 2" key="1">
    <citation type="submission" date="2019-02" db="EMBL/GenBank/DDBJ databases">
        <title>Genome sequencing of the rare red list fungi Bondarzewia mesenterica.</title>
        <authorList>
            <person name="Buettner E."/>
            <person name="Kellner H."/>
        </authorList>
    </citation>
    <scope>NUCLEOTIDE SEQUENCE [LARGE SCALE GENOMIC DNA]</scope>
    <source>
        <strain evidence="1 2">DSM 108281</strain>
    </source>
</reference>
<evidence type="ECO:0000313" key="2">
    <source>
        <dbReference type="Proteomes" id="UP000310158"/>
    </source>
</evidence>
<sequence>MNPNSSFANILIGLNIFRPELLLNEEDLRTAVEVLEGSIDHESVAPIVTHAMQNSNGLEFILTAVKQETYAFLYNWICDQFPNTLDDYDSNGLPMKLLSRLHLSLFSIPFTSNEEPQNLDLCMRAVELAPPVLAVLPKVIEETNIITNQVSNRSNASAKRPARLLGRWRAPVP</sequence>
<proteinExistence type="predicted"/>